<dbReference type="PANTHER" id="PTHR10773">
    <property type="entry name" value="DNA-DIRECTED RNA POLYMERASES I, II, AND III SUBUNIT RPABC2"/>
    <property type="match status" value="1"/>
</dbReference>
<evidence type="ECO:0000256" key="1">
    <source>
        <dbReference type="ARBA" id="ARBA00022786"/>
    </source>
</evidence>
<accession>A0A9N9MZ76</accession>
<name>A0A9N9MZ76_9CUCU</name>
<feature type="compositionally biased region" description="Basic and acidic residues" evidence="2">
    <location>
        <begin position="149"/>
        <end position="173"/>
    </location>
</feature>
<keyword evidence="5" id="KW-1185">Reference proteome</keyword>
<feature type="compositionally biased region" description="Low complexity" evidence="2">
    <location>
        <begin position="305"/>
        <end position="315"/>
    </location>
</feature>
<protein>
    <recommendedName>
        <fullName evidence="3">HECT domain-containing protein</fullName>
    </recommendedName>
</protein>
<dbReference type="Proteomes" id="UP001152799">
    <property type="component" value="Chromosome 9"/>
</dbReference>
<reference evidence="4" key="1">
    <citation type="submission" date="2022-01" db="EMBL/GenBank/DDBJ databases">
        <authorList>
            <person name="King R."/>
        </authorList>
    </citation>
    <scope>NUCLEOTIDE SEQUENCE</scope>
</reference>
<dbReference type="Pfam" id="PF00632">
    <property type="entry name" value="HECT"/>
    <property type="match status" value="1"/>
</dbReference>
<dbReference type="GO" id="GO:0009966">
    <property type="term" value="P:regulation of signal transduction"/>
    <property type="evidence" value="ECO:0007669"/>
    <property type="project" value="UniProtKB-ARBA"/>
</dbReference>
<dbReference type="OrthoDB" id="6351383at2759"/>
<gene>
    <name evidence="4" type="ORF">CEUTPL_LOCUS13798</name>
</gene>
<dbReference type="InterPro" id="IPR000569">
    <property type="entry name" value="HECT_dom"/>
</dbReference>
<dbReference type="AlphaFoldDB" id="A0A9N9MZ76"/>
<keyword evidence="1" id="KW-0833">Ubl conjugation pathway</keyword>
<feature type="region of interest" description="Disordered" evidence="2">
    <location>
        <begin position="119"/>
        <end position="193"/>
    </location>
</feature>
<evidence type="ECO:0000259" key="3">
    <source>
        <dbReference type="Pfam" id="PF00632"/>
    </source>
</evidence>
<dbReference type="InterPro" id="IPR035983">
    <property type="entry name" value="Hect_E3_ubiquitin_ligase"/>
</dbReference>
<proteinExistence type="predicted"/>
<dbReference type="EMBL" id="OU892285">
    <property type="protein sequence ID" value="CAG9773407.1"/>
    <property type="molecule type" value="Genomic_DNA"/>
</dbReference>
<evidence type="ECO:0000256" key="2">
    <source>
        <dbReference type="SAM" id="MobiDB-lite"/>
    </source>
</evidence>
<dbReference type="PANTHER" id="PTHR10773:SF19">
    <property type="match status" value="1"/>
</dbReference>
<feature type="region of interest" description="Disordered" evidence="2">
    <location>
        <begin position="305"/>
        <end position="369"/>
    </location>
</feature>
<evidence type="ECO:0000313" key="4">
    <source>
        <dbReference type="EMBL" id="CAG9773407.1"/>
    </source>
</evidence>
<feature type="compositionally biased region" description="Acidic residues" evidence="2">
    <location>
        <begin position="125"/>
        <end position="148"/>
    </location>
</feature>
<sequence length="1199" mass="136051">MSSRTKHIMEMVKQQASTSRVQIVEYTVDEDGFLSSNDARMCSSMNDGNPYSPLLISTDYIGKIGKEFNNPSISTSFDHHSEFPIVLNINDADTSNNEGEILYFLEPEQLDFVDNNITAISPENNESDDSYVPEECESGMSSDNEDNSEERNYKPLSDEDRNEPLPGDDRNEPTDDGLNNIKTRKKRKRPEDWHYNTNKYKRLRGQPYQGKKKIGETEKCSAQFVVLRVKYAKLKKKIKLMPLGAGAYEIDWPHFDAMGFLDPFLTTKKTTSNMPTLAVASTSTATQPSSVWSSFQQCLESEASQASSQAFQAEEPTTGSSEVEDFFSPPGTPTEGTAPALGPTPPTRVLKRQGVQITPQRSLKKKDPQAVMCDSITTAVVGFHQRFSGPPPSETTTTDESFVKSLCRDMEESQEREEPEILSDGNISDISEIDSEAICAMSDEQLKELIPAYGTRAAVKKFAKRDSTATTSKQSLIERLKAKMDQRKEGSSRGKSDNLRKTYKQTRIIEIGWLCMHKREDRYKQVRARNGGGTRRIAIDRTSRCTEVLQMAKDLFFPNGMSTKGPISNFEVELVDYKSHNFDENLSIQEMYDLAALPTLRFYLATTRKIGVDEEDDEDFTTDAGTHFRRSARLSERTTVSASATSTITSSTVDQFPASYGVISSVREEPVFVENISTYLDSFTSDNDYEVSVLQLPYEVETLQSNHEQKEEWNAVGKIISASFLAESYFPIKLAPVFIKDCLGEPTEDEDVLQNFLKYVSDSDATLLKTGLENFEKVDLEDLLEFCSNDGKWIPNKDNFKKMLVQISKEEMLQKPSFVKNCFTENLNPIKSMLDLANIYSKLEASDENVIALFNSDDNLTSEKQKIITFLKKIIKECDEKTRASFLRICTGSDLAIKKIKIEFNDTEGMNRKSISLGLAGVKKSLQKHRSRQEIGLLCDCKNRCREKLQGNHEQLFTKFWDLGSFDLQNSYLFGCIRAENKKRSNKKKQMNNVSRRKFTADYLVNIGDEEKKICKTEFLSVHGLQKSRGKVERILKMKAGGAMVPEPDMRGKHNTRHNRYSDEQIQSVKTHIESIPKYQSHYSRAKNIGKLYLNCDMTITGLYTDFYVPWCREQNISPVKESAYRKIFCTQYNMGFKLPKSNTCKTCDEMGIKIKAAKEANNIELEKELTTFLNLHQARADAMQKLLKSEIDTPDKKN</sequence>
<feature type="domain" description="HECT" evidence="3">
    <location>
        <begin position="704"/>
        <end position="894"/>
    </location>
</feature>
<evidence type="ECO:0000313" key="5">
    <source>
        <dbReference type="Proteomes" id="UP001152799"/>
    </source>
</evidence>
<dbReference type="SUPFAM" id="SSF56204">
    <property type="entry name" value="Hect, E3 ligase catalytic domain"/>
    <property type="match status" value="1"/>
</dbReference>
<dbReference type="GO" id="GO:0004842">
    <property type="term" value="F:ubiquitin-protein transferase activity"/>
    <property type="evidence" value="ECO:0007669"/>
    <property type="project" value="InterPro"/>
</dbReference>
<organism evidence="4 5">
    <name type="scientific">Ceutorhynchus assimilis</name>
    <name type="common">cabbage seed weevil</name>
    <dbReference type="NCBI Taxonomy" id="467358"/>
    <lineage>
        <taxon>Eukaryota</taxon>
        <taxon>Metazoa</taxon>
        <taxon>Ecdysozoa</taxon>
        <taxon>Arthropoda</taxon>
        <taxon>Hexapoda</taxon>
        <taxon>Insecta</taxon>
        <taxon>Pterygota</taxon>
        <taxon>Neoptera</taxon>
        <taxon>Endopterygota</taxon>
        <taxon>Coleoptera</taxon>
        <taxon>Polyphaga</taxon>
        <taxon>Cucujiformia</taxon>
        <taxon>Curculionidae</taxon>
        <taxon>Ceutorhynchinae</taxon>
        <taxon>Ceutorhynchus</taxon>
    </lineage>
</organism>